<evidence type="ECO:0000313" key="4">
    <source>
        <dbReference type="EMBL" id="PKA60011.1"/>
    </source>
</evidence>
<feature type="domain" description="Protein kinase" evidence="3">
    <location>
        <begin position="92"/>
        <end position="702"/>
    </location>
</feature>
<dbReference type="SMART" id="SM00220">
    <property type="entry name" value="S_TKc"/>
    <property type="match status" value="1"/>
</dbReference>
<sequence length="722" mass="79772">MLDPLPPPPAAIAFQAAVRHHRHHDYRPHHLSPPMMIIAALAATIAALAAASLAVIFYRRFFRGRAAPTVPSDANPLRRFSFSQLRRATSSFCLSHKLGQGGFGPVYRGSLSSGQPVAVKLMDSGSLQGEREFQNELSLAAKILTMGSSPDRGWVVVPVGFCNCEKYLGWWGWPWRRRRGKDLEATEMALDDDCESASSGRRLLLVYELMHNGSLQDALLDRRCPELMDWRRRFSVAVDIAHGIHFLHSICDPPIIHGDIKPSNILLDSHLSAKVADFGLARFKLQAVDGLSSAAGGSHLEDEDPTCEIDRKSSPSIWRNGGGGEDDASATGETVESTTSAGDKCQEEDDGFAARVLEVDVASTSEAVGFDRASIDSGRDTLPSSSRRNGRRKGGAGGGGKDWWWRQDGGGGGGGGNSESGVSVKDYVMEWIRSEIKKERPKSDWITADGPEGVAGEVCLPDLNGKTERKQPQRKLEWWASLDDVKSRKKSRPAREWWREEFCEELTKKSKWKAIVKTKSNLEGAEQQWWQSDGELQSPLERKKMRTKKSWTKSSHTSVERRIPGRRSSRDCASSTPSMRGTVCYVAPEYGGGGPLSEKCDIYSFGVLLLVIVSGRRPLQVTASPMSEFERANLISWARQLAHIGRLFDLVDPSLQAVDREQALLCITIALLCIQRLPYHRPSIKEILEMLTGQSEPPHLPLEFSPSPPGGFSLKSKRKALR</sequence>
<evidence type="ECO:0000313" key="5">
    <source>
        <dbReference type="Proteomes" id="UP000236161"/>
    </source>
</evidence>
<feature type="region of interest" description="Disordered" evidence="1">
    <location>
        <begin position="294"/>
        <end position="347"/>
    </location>
</feature>
<dbReference type="PANTHER" id="PTHR46821:SF2">
    <property type="entry name" value="OS03G0251700 PROTEIN"/>
    <property type="match status" value="1"/>
</dbReference>
<keyword evidence="5" id="KW-1185">Reference proteome</keyword>
<dbReference type="EMBL" id="KZ451942">
    <property type="protein sequence ID" value="PKA60011.1"/>
    <property type="molecule type" value="Genomic_DNA"/>
</dbReference>
<evidence type="ECO:0000256" key="1">
    <source>
        <dbReference type="SAM" id="MobiDB-lite"/>
    </source>
</evidence>
<dbReference type="Pfam" id="PF00069">
    <property type="entry name" value="Pkinase"/>
    <property type="match status" value="1"/>
</dbReference>
<feature type="region of interest" description="Disordered" evidence="1">
    <location>
        <begin position="372"/>
        <end position="421"/>
    </location>
</feature>
<dbReference type="PROSITE" id="PS00108">
    <property type="entry name" value="PROTEIN_KINASE_ST"/>
    <property type="match status" value="1"/>
</dbReference>
<protein>
    <submittedName>
        <fullName evidence="4">Receptor-like serine/threonine-protein kinase</fullName>
        <ecNumber evidence="4">2.7.11.1</ecNumber>
    </submittedName>
</protein>
<dbReference type="GO" id="GO:0005524">
    <property type="term" value="F:ATP binding"/>
    <property type="evidence" value="ECO:0007669"/>
    <property type="project" value="InterPro"/>
</dbReference>
<evidence type="ECO:0000259" key="3">
    <source>
        <dbReference type="PROSITE" id="PS50011"/>
    </source>
</evidence>
<keyword evidence="2" id="KW-1133">Transmembrane helix</keyword>
<dbReference type="PANTHER" id="PTHR46821">
    <property type="entry name" value="OS07G0586332 PROTEIN"/>
    <property type="match status" value="1"/>
</dbReference>
<keyword evidence="4" id="KW-0808">Transferase</keyword>
<feature type="compositionally biased region" description="Gly residues" evidence="1">
    <location>
        <begin position="408"/>
        <end position="418"/>
    </location>
</feature>
<dbReference type="STRING" id="1088818.A0A2I0AWU8"/>
<dbReference type="InterPro" id="IPR008271">
    <property type="entry name" value="Ser/Thr_kinase_AS"/>
</dbReference>
<evidence type="ECO:0000256" key="2">
    <source>
        <dbReference type="SAM" id="Phobius"/>
    </source>
</evidence>
<accession>A0A2I0AWU8</accession>
<dbReference type="SUPFAM" id="SSF56112">
    <property type="entry name" value="Protein kinase-like (PK-like)"/>
    <property type="match status" value="1"/>
</dbReference>
<dbReference type="InterPro" id="IPR011009">
    <property type="entry name" value="Kinase-like_dom_sf"/>
</dbReference>
<dbReference type="EC" id="2.7.11.1" evidence="4"/>
<organism evidence="4 5">
    <name type="scientific">Apostasia shenzhenica</name>
    <dbReference type="NCBI Taxonomy" id="1088818"/>
    <lineage>
        <taxon>Eukaryota</taxon>
        <taxon>Viridiplantae</taxon>
        <taxon>Streptophyta</taxon>
        <taxon>Embryophyta</taxon>
        <taxon>Tracheophyta</taxon>
        <taxon>Spermatophyta</taxon>
        <taxon>Magnoliopsida</taxon>
        <taxon>Liliopsida</taxon>
        <taxon>Asparagales</taxon>
        <taxon>Orchidaceae</taxon>
        <taxon>Apostasioideae</taxon>
        <taxon>Apostasia</taxon>
    </lineage>
</organism>
<dbReference type="OrthoDB" id="626167at2759"/>
<feature type="region of interest" description="Disordered" evidence="1">
    <location>
        <begin position="699"/>
        <end position="722"/>
    </location>
</feature>
<dbReference type="Gene3D" id="1.10.510.10">
    <property type="entry name" value="Transferase(Phosphotransferase) domain 1"/>
    <property type="match status" value="2"/>
</dbReference>
<feature type="transmembrane region" description="Helical" evidence="2">
    <location>
        <begin position="35"/>
        <end position="58"/>
    </location>
</feature>
<name>A0A2I0AWU8_9ASPA</name>
<feature type="region of interest" description="Disordered" evidence="1">
    <location>
        <begin position="543"/>
        <end position="574"/>
    </location>
</feature>
<keyword evidence="2" id="KW-0472">Membrane</keyword>
<dbReference type="Proteomes" id="UP000236161">
    <property type="component" value="Unassembled WGS sequence"/>
</dbReference>
<dbReference type="Gene3D" id="3.30.200.20">
    <property type="entry name" value="Phosphorylase Kinase, domain 1"/>
    <property type="match status" value="1"/>
</dbReference>
<gene>
    <name evidence="4" type="ORF">AXF42_Ash009695</name>
</gene>
<dbReference type="AlphaFoldDB" id="A0A2I0AWU8"/>
<proteinExistence type="predicted"/>
<dbReference type="GO" id="GO:0004674">
    <property type="term" value="F:protein serine/threonine kinase activity"/>
    <property type="evidence" value="ECO:0007669"/>
    <property type="project" value="UniProtKB-EC"/>
</dbReference>
<keyword evidence="4" id="KW-0675">Receptor</keyword>
<keyword evidence="4" id="KW-0418">Kinase</keyword>
<feature type="compositionally biased region" description="Polar residues" evidence="1">
    <location>
        <begin position="331"/>
        <end position="341"/>
    </location>
</feature>
<dbReference type="InterPro" id="IPR044576">
    <property type="entry name" value="At4g25390-like"/>
</dbReference>
<dbReference type="PROSITE" id="PS50011">
    <property type="entry name" value="PROTEIN_KINASE_DOM"/>
    <property type="match status" value="1"/>
</dbReference>
<reference evidence="4 5" key="1">
    <citation type="journal article" date="2017" name="Nature">
        <title>The Apostasia genome and the evolution of orchids.</title>
        <authorList>
            <person name="Zhang G.Q."/>
            <person name="Liu K.W."/>
            <person name="Li Z."/>
            <person name="Lohaus R."/>
            <person name="Hsiao Y.Y."/>
            <person name="Niu S.C."/>
            <person name="Wang J.Y."/>
            <person name="Lin Y.C."/>
            <person name="Xu Q."/>
            <person name="Chen L.J."/>
            <person name="Yoshida K."/>
            <person name="Fujiwara S."/>
            <person name="Wang Z.W."/>
            <person name="Zhang Y.Q."/>
            <person name="Mitsuda N."/>
            <person name="Wang M."/>
            <person name="Liu G.H."/>
            <person name="Pecoraro L."/>
            <person name="Huang H.X."/>
            <person name="Xiao X.J."/>
            <person name="Lin M."/>
            <person name="Wu X.Y."/>
            <person name="Wu W.L."/>
            <person name="Chen Y.Y."/>
            <person name="Chang S.B."/>
            <person name="Sakamoto S."/>
            <person name="Ohme-Takagi M."/>
            <person name="Yagi M."/>
            <person name="Zeng S.J."/>
            <person name="Shen C.Y."/>
            <person name="Yeh C.M."/>
            <person name="Luo Y.B."/>
            <person name="Tsai W.C."/>
            <person name="Van de Peer Y."/>
            <person name="Liu Z.J."/>
        </authorList>
    </citation>
    <scope>NUCLEOTIDE SEQUENCE [LARGE SCALE GENOMIC DNA]</scope>
    <source>
        <strain evidence="5">cv. Shenzhen</strain>
        <tissue evidence="4">Stem</tissue>
    </source>
</reference>
<keyword evidence="2" id="KW-0812">Transmembrane</keyword>
<dbReference type="InterPro" id="IPR000719">
    <property type="entry name" value="Prot_kinase_dom"/>
</dbReference>